<feature type="transmembrane region" description="Helical" evidence="2">
    <location>
        <begin position="12"/>
        <end position="30"/>
    </location>
</feature>
<dbReference type="InterPro" id="IPR002182">
    <property type="entry name" value="NB-ARC"/>
</dbReference>
<dbReference type="SMART" id="SM00028">
    <property type="entry name" value="TPR"/>
    <property type="match status" value="4"/>
</dbReference>
<evidence type="ECO:0000256" key="2">
    <source>
        <dbReference type="SAM" id="Phobius"/>
    </source>
</evidence>
<accession>A0AAW8FG37</accession>
<feature type="domain" description="NB-ARC" evidence="3">
    <location>
        <begin position="250"/>
        <end position="401"/>
    </location>
</feature>
<dbReference type="GO" id="GO:0043531">
    <property type="term" value="F:ADP binding"/>
    <property type="evidence" value="ECO:0007669"/>
    <property type="project" value="InterPro"/>
</dbReference>
<proteinExistence type="predicted"/>
<dbReference type="Pfam" id="PF13374">
    <property type="entry name" value="TPR_10"/>
    <property type="match status" value="1"/>
</dbReference>
<dbReference type="Proteomes" id="UP001234216">
    <property type="component" value="Unassembled WGS sequence"/>
</dbReference>
<feature type="region of interest" description="Disordered" evidence="1">
    <location>
        <begin position="845"/>
        <end position="868"/>
    </location>
</feature>
<feature type="region of interest" description="Disordered" evidence="1">
    <location>
        <begin position="987"/>
        <end position="1006"/>
    </location>
</feature>
<dbReference type="InterPro" id="IPR019734">
    <property type="entry name" value="TPR_rpt"/>
</dbReference>
<dbReference type="InterPro" id="IPR027417">
    <property type="entry name" value="P-loop_NTPase"/>
</dbReference>
<sequence length="1006" mass="111029">MRRNSRGKRRLDQVLAVTGAAVAAGALAGVRFVGGWAQFLVICLLAAGTGLGAYSGNSLRARAAGTPPQVLISHPHGDEPWAHWVAWRLRRIGYLTSTRPWAPAEQLVPPPPEVAPDHELIIVSRALDDTPHPTEHTRVARARGKSVLALVTTHHDPPLTRWAGCEVLTLAGRTADDAAATIDARLHQAGAVPLPEYTASHVVGEVEPRYPALGPLVTNFDRRAVSHFAARREELALLRAVLGTVNVSGGGRTCAIHGLSGIGKTRLALEYARRYEDLFDVIWRVEAAHAPTARASLLALAHKLQDLRDQQTGARAQHEDRDPEQTLQHLLSNELPRTRALLIYDGAEDDSTIRQLLPDTGNGGQVLITSVNPVWQRSAPHHRIALEAFTAEEAVSFLRNESGIDDEAGLAKIVDRLGRLPLALEPAAASLRDEPDIDAYLQALDLPSQVDPSARAETSPSGAPAWIHSFNQAETKDALAGLLLRLCAFLAPQGIPSYFFEADRQRTDLLPRPLAEGVAQPSRDRRIKDTARNSSLLTGEAKLVMHTQVQAVIREEMPEAEQTFHAAAAVCLVNGWFPEDPEQESTWPQCVELLPHARVVLDHCGRLGVVDENTSTLLQSMGEYFRVQGDRTEAERLLMDALRQRENLWGRQNSLVANTLVSLSRLKVLSAELPEARSFAEDALKIRLRLDGDRDPRTLESRMQLGRVLRELGDFDGASEAAAQTLLRLRRLSETDPVKIADGLCDLGLVRWRQGRLGEALDLHREALQLLERAPGDGEPARRNRTAFVHQALGLALLDSHDLEGAEKHLRSALDVLECAGYAVGHPVVLSSSVHLGETLRQRAARYRGRDDRRSPARERSSPGEREAERLLAEAKRIFDQVLSAPHMDGDRDHPDRACALVRYSHLLHDQGNSEAALTEVKNAIRIYTEKYGSQHPYVAEARHRRALIRKGSGGRPLRWREDLTTARDIYLRVHPTDHPLIQQIEEELRDASDPTPGETANDRHP</sequence>
<dbReference type="Pfam" id="PF00931">
    <property type="entry name" value="NB-ARC"/>
    <property type="match status" value="1"/>
</dbReference>
<evidence type="ECO:0000259" key="3">
    <source>
        <dbReference type="Pfam" id="PF00931"/>
    </source>
</evidence>
<protein>
    <submittedName>
        <fullName evidence="4">Tetratricopeptide (TPR) repeat protein</fullName>
    </submittedName>
</protein>
<dbReference type="PANTHER" id="PTHR47691">
    <property type="entry name" value="REGULATOR-RELATED"/>
    <property type="match status" value="1"/>
</dbReference>
<dbReference type="EMBL" id="JAUSZV010000005">
    <property type="protein sequence ID" value="MDQ0908679.1"/>
    <property type="molecule type" value="Genomic_DNA"/>
</dbReference>
<evidence type="ECO:0000313" key="4">
    <source>
        <dbReference type="EMBL" id="MDQ0908679.1"/>
    </source>
</evidence>
<dbReference type="RefSeq" id="WP_306978137.1">
    <property type="nucleotide sequence ID" value="NZ_JAUSZV010000005.1"/>
</dbReference>
<dbReference type="SUPFAM" id="SSF52540">
    <property type="entry name" value="P-loop containing nucleoside triphosphate hydrolases"/>
    <property type="match status" value="1"/>
</dbReference>
<reference evidence="4" key="1">
    <citation type="submission" date="2023-07" db="EMBL/GenBank/DDBJ databases">
        <title>Comparative genomics of wheat-associated soil bacteria to identify genetic determinants of phenazine resistance.</title>
        <authorList>
            <person name="Mouncey N."/>
        </authorList>
    </citation>
    <scope>NUCLEOTIDE SEQUENCE</scope>
    <source>
        <strain evidence="4">V4I22</strain>
    </source>
</reference>
<dbReference type="Gene3D" id="1.25.40.10">
    <property type="entry name" value="Tetratricopeptide repeat domain"/>
    <property type="match status" value="2"/>
</dbReference>
<keyword evidence="2" id="KW-1133">Transmembrane helix</keyword>
<evidence type="ECO:0000313" key="5">
    <source>
        <dbReference type="Proteomes" id="UP001234216"/>
    </source>
</evidence>
<organism evidence="4 5">
    <name type="scientific">Streptomyces canus</name>
    <dbReference type="NCBI Taxonomy" id="58343"/>
    <lineage>
        <taxon>Bacteria</taxon>
        <taxon>Bacillati</taxon>
        <taxon>Actinomycetota</taxon>
        <taxon>Actinomycetes</taxon>
        <taxon>Kitasatosporales</taxon>
        <taxon>Streptomycetaceae</taxon>
        <taxon>Streptomyces</taxon>
        <taxon>Streptomyces aurantiacus group</taxon>
    </lineage>
</organism>
<dbReference type="Pfam" id="PF13424">
    <property type="entry name" value="TPR_12"/>
    <property type="match status" value="2"/>
</dbReference>
<comment type="caution">
    <text evidence="4">The sequence shown here is derived from an EMBL/GenBank/DDBJ whole genome shotgun (WGS) entry which is preliminary data.</text>
</comment>
<evidence type="ECO:0000256" key="1">
    <source>
        <dbReference type="SAM" id="MobiDB-lite"/>
    </source>
</evidence>
<name>A0AAW8FG37_9ACTN</name>
<dbReference type="SUPFAM" id="SSF48452">
    <property type="entry name" value="TPR-like"/>
    <property type="match status" value="3"/>
</dbReference>
<keyword evidence="2" id="KW-0472">Membrane</keyword>
<feature type="compositionally biased region" description="Basic and acidic residues" evidence="1">
    <location>
        <begin position="848"/>
        <end position="868"/>
    </location>
</feature>
<dbReference type="PANTHER" id="PTHR47691:SF3">
    <property type="entry name" value="HTH-TYPE TRANSCRIPTIONAL REGULATOR RV0890C-RELATED"/>
    <property type="match status" value="1"/>
</dbReference>
<keyword evidence="2" id="KW-0812">Transmembrane</keyword>
<dbReference type="NCBIfam" id="NF040586">
    <property type="entry name" value="FxSxx_TPR"/>
    <property type="match status" value="1"/>
</dbReference>
<dbReference type="Gene3D" id="3.40.50.300">
    <property type="entry name" value="P-loop containing nucleotide triphosphate hydrolases"/>
    <property type="match status" value="1"/>
</dbReference>
<gene>
    <name evidence="4" type="ORF">QFZ22_004664</name>
</gene>
<dbReference type="AlphaFoldDB" id="A0AAW8FG37"/>
<dbReference type="InterPro" id="IPR011990">
    <property type="entry name" value="TPR-like_helical_dom_sf"/>
</dbReference>